<proteinExistence type="predicted"/>
<dbReference type="EMBL" id="FJOG01000043">
    <property type="protein sequence ID" value="CZR67399.1"/>
    <property type="molecule type" value="Genomic_DNA"/>
</dbReference>
<protein>
    <submittedName>
        <fullName evidence="1">Uncharacterized protein</fullName>
    </submittedName>
</protein>
<reference evidence="1 2" key="1">
    <citation type="submission" date="2016-03" db="EMBL/GenBank/DDBJ databases">
        <authorList>
            <person name="Ploux O."/>
        </authorList>
    </citation>
    <scope>NUCLEOTIDE SEQUENCE [LARGE SCALE GENOMIC DNA]</scope>
    <source>
        <strain evidence="1 2">UAMH 11012</strain>
    </source>
</reference>
<sequence length="105" mass="11398">MDQAAYDFGVGLTQELYEAFRGCPFMQPLSTFEKSNSSSSNEIRWNGMNNGRNLTLEPKTRSSMLRAARLICGLVVCSPLASTTAIGIDFDLRCSASSSAMAFNA</sequence>
<name>A0A1L7XQW6_9HELO</name>
<evidence type="ECO:0000313" key="1">
    <source>
        <dbReference type="EMBL" id="CZR67399.1"/>
    </source>
</evidence>
<dbReference type="Proteomes" id="UP000184330">
    <property type="component" value="Unassembled WGS sequence"/>
</dbReference>
<keyword evidence="2" id="KW-1185">Reference proteome</keyword>
<evidence type="ECO:0000313" key="2">
    <source>
        <dbReference type="Proteomes" id="UP000184330"/>
    </source>
</evidence>
<gene>
    <name evidence="1" type="ORF">PAC_17298</name>
</gene>
<dbReference type="AlphaFoldDB" id="A0A1L7XQW6"/>
<accession>A0A1L7XQW6</accession>
<organism evidence="1 2">
    <name type="scientific">Phialocephala subalpina</name>
    <dbReference type="NCBI Taxonomy" id="576137"/>
    <lineage>
        <taxon>Eukaryota</taxon>
        <taxon>Fungi</taxon>
        <taxon>Dikarya</taxon>
        <taxon>Ascomycota</taxon>
        <taxon>Pezizomycotina</taxon>
        <taxon>Leotiomycetes</taxon>
        <taxon>Helotiales</taxon>
        <taxon>Mollisiaceae</taxon>
        <taxon>Phialocephala</taxon>
        <taxon>Phialocephala fortinii species complex</taxon>
    </lineage>
</organism>